<dbReference type="InterPro" id="IPR000679">
    <property type="entry name" value="Znf_GATA"/>
</dbReference>
<keyword evidence="3" id="KW-0804">Transcription</keyword>
<sequence>MSAREELQWGIRKRIGNGLSTRIWEDQWIPNQPLGKPTTAKPEECQIQKVVDLIEDYRWNRNLIFKNFKRGDAESILKIPTSMTGREDNTLWIGNQNGEYTMQSGYKSIQAKKEQEGRERGNGIESSSSQRRHHMWRVLWSLNISHKIKIFIWKGLKEAVPVKELIWRRMMKGDPICSGCGEDIETLKHMLLECNRAKEIWKVAPVQWDGIQELTWNFNTWNDKEFNNKTQEPGQVINKAWNAWIEFNDGIKKARSCNIGKTTTPHQTDEQEVRQNLEIRPGGMHIRISTKWNKETKSIGYGIVAADSRGQDVLGWKMRERESNNQLQHEAEGVKLALIKAAEQGWRLVCIEVPGKDLLQQIQGIKTVDMWLATLIDDIHELSIMFYKCSFCLGKSNRNDLSCLFRAQVLSNYHDIEWVNPNILC</sequence>
<dbReference type="InterPro" id="IPR002156">
    <property type="entry name" value="RNaseH_domain"/>
</dbReference>
<keyword evidence="1" id="KW-0805">Transcription regulation</keyword>
<evidence type="ECO:0000256" key="2">
    <source>
        <dbReference type="ARBA" id="ARBA00023125"/>
    </source>
</evidence>
<dbReference type="GO" id="GO:0043565">
    <property type="term" value="F:sequence-specific DNA binding"/>
    <property type="evidence" value="ECO:0007669"/>
    <property type="project" value="InterPro"/>
</dbReference>
<dbReference type="AlphaFoldDB" id="A0A6P6SP45"/>
<gene>
    <name evidence="7" type="primary">LOC113693300</name>
</gene>
<organism evidence="6 7">
    <name type="scientific">Coffea arabica</name>
    <name type="common">Arabian coffee</name>
    <dbReference type="NCBI Taxonomy" id="13443"/>
    <lineage>
        <taxon>Eukaryota</taxon>
        <taxon>Viridiplantae</taxon>
        <taxon>Streptophyta</taxon>
        <taxon>Embryophyta</taxon>
        <taxon>Tracheophyta</taxon>
        <taxon>Spermatophyta</taxon>
        <taxon>Magnoliopsida</taxon>
        <taxon>eudicotyledons</taxon>
        <taxon>Gunneridae</taxon>
        <taxon>Pentapetalae</taxon>
        <taxon>asterids</taxon>
        <taxon>lamiids</taxon>
        <taxon>Gentianales</taxon>
        <taxon>Rubiaceae</taxon>
        <taxon>Ixoroideae</taxon>
        <taxon>Gardenieae complex</taxon>
        <taxon>Bertiereae - Coffeeae clade</taxon>
        <taxon>Coffeeae</taxon>
        <taxon>Coffea</taxon>
    </lineage>
</organism>
<proteinExistence type="predicted"/>
<evidence type="ECO:0000313" key="7">
    <source>
        <dbReference type="RefSeq" id="XP_027067657.1"/>
    </source>
</evidence>
<dbReference type="GO" id="GO:0006355">
    <property type="term" value="P:regulation of DNA-templated transcription"/>
    <property type="evidence" value="ECO:0007669"/>
    <property type="project" value="InterPro"/>
</dbReference>
<protein>
    <recommendedName>
        <fullName evidence="5">GATA-type domain-containing protein</fullName>
    </recommendedName>
</protein>
<dbReference type="RefSeq" id="XP_027067657.1">
    <property type="nucleotide sequence ID" value="XM_027211856.1"/>
</dbReference>
<accession>A0A6P6SP45</accession>
<dbReference type="PROSITE" id="PS50114">
    <property type="entry name" value="GATA_ZN_FINGER_2"/>
    <property type="match status" value="1"/>
</dbReference>
<feature type="domain" description="GATA-type" evidence="5">
    <location>
        <begin position="166"/>
        <end position="181"/>
    </location>
</feature>
<dbReference type="Pfam" id="PF13456">
    <property type="entry name" value="RVT_3"/>
    <property type="match status" value="1"/>
</dbReference>
<keyword evidence="2" id="KW-0238">DNA-binding</keyword>
<dbReference type="Pfam" id="PF13966">
    <property type="entry name" value="zf-RVT"/>
    <property type="match status" value="1"/>
</dbReference>
<name>A0A6P6SP45_COFAR</name>
<dbReference type="InterPro" id="IPR026960">
    <property type="entry name" value="RVT-Znf"/>
</dbReference>
<evidence type="ECO:0000256" key="1">
    <source>
        <dbReference type="ARBA" id="ARBA00023015"/>
    </source>
</evidence>
<dbReference type="GeneID" id="113693300"/>
<reference evidence="6" key="1">
    <citation type="journal article" date="2025" name="Foods">
        <title>Unveiling the Microbial Signatures of Arabica Coffee Cherries: Insights into Ripeness Specific Diversity, Functional Traits, and Implications for Quality and Safety.</title>
        <authorList>
            <consortium name="RefSeq"/>
            <person name="Tenea G.N."/>
            <person name="Cifuentes V."/>
            <person name="Reyes P."/>
            <person name="Cevallos-Vallejos M."/>
        </authorList>
    </citation>
    <scope>NUCLEOTIDE SEQUENCE [LARGE SCALE GENOMIC DNA]</scope>
</reference>
<dbReference type="GO" id="GO:0004523">
    <property type="term" value="F:RNA-DNA hybrid ribonuclease activity"/>
    <property type="evidence" value="ECO:0007669"/>
    <property type="project" value="InterPro"/>
</dbReference>
<dbReference type="Proteomes" id="UP001652660">
    <property type="component" value="Chromosome 6c"/>
</dbReference>
<evidence type="ECO:0000256" key="3">
    <source>
        <dbReference type="ARBA" id="ARBA00023163"/>
    </source>
</evidence>
<evidence type="ECO:0000313" key="6">
    <source>
        <dbReference type="Proteomes" id="UP001652660"/>
    </source>
</evidence>
<evidence type="ECO:0000259" key="5">
    <source>
        <dbReference type="PROSITE" id="PS50114"/>
    </source>
</evidence>
<keyword evidence="6" id="KW-1185">Reference proteome</keyword>
<dbReference type="GO" id="GO:0008270">
    <property type="term" value="F:zinc ion binding"/>
    <property type="evidence" value="ECO:0007669"/>
    <property type="project" value="UniProtKB-KW"/>
</dbReference>
<evidence type="ECO:0000256" key="4">
    <source>
        <dbReference type="PROSITE-ProRule" id="PRU00094"/>
    </source>
</evidence>
<keyword evidence="4" id="KW-0862">Zinc</keyword>
<dbReference type="OrthoDB" id="1210636at2759"/>
<reference evidence="7" key="2">
    <citation type="submission" date="2025-08" db="UniProtKB">
        <authorList>
            <consortium name="RefSeq"/>
        </authorList>
    </citation>
    <scope>IDENTIFICATION</scope>
    <source>
        <tissue evidence="7">Leaves</tissue>
    </source>
</reference>
<keyword evidence="4" id="KW-0863">Zinc-finger</keyword>
<keyword evidence="4" id="KW-0479">Metal-binding</keyword>